<comment type="similarity">
    <text evidence="2">Belongs to the tellurite-resistance/dicarboxylate transporter (TDT) family.</text>
</comment>
<dbReference type="Gene3D" id="1.50.10.150">
    <property type="entry name" value="Voltage-dependent anion channel"/>
    <property type="match status" value="1"/>
</dbReference>
<feature type="transmembrane region" description="Helical" evidence="8">
    <location>
        <begin position="347"/>
        <end position="369"/>
    </location>
</feature>
<accession>A0ABW8LZE4</accession>
<feature type="transmembrane region" description="Helical" evidence="8">
    <location>
        <begin position="111"/>
        <end position="133"/>
    </location>
</feature>
<comment type="subcellular location">
    <subcellularLocation>
        <location evidence="1">Cell membrane</location>
        <topology evidence="1">Multi-pass membrane protein</topology>
    </subcellularLocation>
</comment>
<evidence type="ECO:0000256" key="3">
    <source>
        <dbReference type="ARBA" id="ARBA00022448"/>
    </source>
</evidence>
<dbReference type="InterPro" id="IPR051629">
    <property type="entry name" value="Sulfite_efflux_TDT"/>
</dbReference>
<feature type="transmembrane region" description="Helical" evidence="8">
    <location>
        <begin position="321"/>
        <end position="341"/>
    </location>
</feature>
<proteinExistence type="inferred from homology"/>
<evidence type="ECO:0000256" key="7">
    <source>
        <dbReference type="ARBA" id="ARBA00023136"/>
    </source>
</evidence>
<keyword evidence="7 8" id="KW-0472">Membrane</keyword>
<evidence type="ECO:0000256" key="6">
    <source>
        <dbReference type="ARBA" id="ARBA00022989"/>
    </source>
</evidence>
<protein>
    <submittedName>
        <fullName evidence="9">TDT family transporter</fullName>
    </submittedName>
</protein>
<dbReference type="EMBL" id="JBJDQH010000017">
    <property type="protein sequence ID" value="MFK4271295.1"/>
    <property type="molecule type" value="Genomic_DNA"/>
</dbReference>
<evidence type="ECO:0000256" key="2">
    <source>
        <dbReference type="ARBA" id="ARBA00008566"/>
    </source>
</evidence>
<keyword evidence="3" id="KW-0813">Transport</keyword>
<dbReference type="PANTHER" id="PTHR31686">
    <property type="match status" value="1"/>
</dbReference>
<feature type="transmembrane region" description="Helical" evidence="8">
    <location>
        <begin position="145"/>
        <end position="163"/>
    </location>
</feature>
<comment type="caution">
    <text evidence="9">The sequence shown here is derived from an EMBL/GenBank/DDBJ whole genome shotgun (WGS) entry which is preliminary data.</text>
</comment>
<feature type="transmembrane region" description="Helical" evidence="8">
    <location>
        <begin position="287"/>
        <end position="309"/>
    </location>
</feature>
<dbReference type="PANTHER" id="PTHR31686:SF1">
    <property type="entry name" value="SULFITE EFFLUX PUMP SSU1"/>
    <property type="match status" value="1"/>
</dbReference>
<feature type="transmembrane region" description="Helical" evidence="8">
    <location>
        <begin position="210"/>
        <end position="233"/>
    </location>
</feature>
<keyword evidence="4" id="KW-1003">Cell membrane</keyword>
<gene>
    <name evidence="9" type="ORF">ACI2L5_41205</name>
</gene>
<keyword evidence="6 8" id="KW-1133">Transmembrane helix</keyword>
<feature type="transmembrane region" description="Helical" evidence="8">
    <location>
        <begin position="42"/>
        <end position="63"/>
    </location>
</feature>
<evidence type="ECO:0000256" key="8">
    <source>
        <dbReference type="SAM" id="Phobius"/>
    </source>
</evidence>
<reference evidence="9 10" key="1">
    <citation type="submission" date="2024-11" db="EMBL/GenBank/DDBJ databases">
        <title>The Natural Products Discovery Center: Release of the First 8490 Sequenced Strains for Exploring Actinobacteria Biosynthetic Diversity.</title>
        <authorList>
            <person name="Kalkreuter E."/>
            <person name="Kautsar S.A."/>
            <person name="Yang D."/>
            <person name="Bader C.D."/>
            <person name="Teijaro C.N."/>
            <person name="Fluegel L."/>
            <person name="Davis C.M."/>
            <person name="Simpson J.R."/>
            <person name="Lauterbach L."/>
            <person name="Steele A.D."/>
            <person name="Gui C."/>
            <person name="Meng S."/>
            <person name="Li G."/>
            <person name="Viehrig K."/>
            <person name="Ye F."/>
            <person name="Su P."/>
            <person name="Kiefer A.F."/>
            <person name="Nichols A."/>
            <person name="Cepeda A.J."/>
            <person name="Yan W."/>
            <person name="Fan B."/>
            <person name="Jiang Y."/>
            <person name="Adhikari A."/>
            <person name="Zheng C.-J."/>
            <person name="Schuster L."/>
            <person name="Cowan T.M."/>
            <person name="Smanski M.J."/>
            <person name="Chevrette M.G."/>
            <person name="De Carvalho L.P.S."/>
            <person name="Shen B."/>
        </authorList>
    </citation>
    <scope>NUCLEOTIDE SEQUENCE [LARGE SCALE GENOMIC DNA]</scope>
    <source>
        <strain evidence="9 10">NPDC020863</strain>
    </source>
</reference>
<feature type="transmembrane region" description="Helical" evidence="8">
    <location>
        <begin position="69"/>
        <end position="90"/>
    </location>
</feature>
<name>A0ABW8LZE4_9ACTN</name>
<organism evidence="9 10">
    <name type="scientific">Streptomyces milbemycinicus</name>
    <dbReference type="NCBI Taxonomy" id="476552"/>
    <lineage>
        <taxon>Bacteria</taxon>
        <taxon>Bacillati</taxon>
        <taxon>Actinomycetota</taxon>
        <taxon>Actinomycetes</taxon>
        <taxon>Kitasatosporales</taxon>
        <taxon>Streptomycetaceae</taxon>
        <taxon>Streptomyces</taxon>
    </lineage>
</organism>
<dbReference type="Pfam" id="PF03595">
    <property type="entry name" value="SLAC1"/>
    <property type="match status" value="1"/>
</dbReference>
<dbReference type="Proteomes" id="UP001620295">
    <property type="component" value="Unassembled WGS sequence"/>
</dbReference>
<evidence type="ECO:0000256" key="1">
    <source>
        <dbReference type="ARBA" id="ARBA00004651"/>
    </source>
</evidence>
<dbReference type="InterPro" id="IPR004695">
    <property type="entry name" value="SLAC1/Mae1/Ssu1/TehA"/>
</dbReference>
<dbReference type="RefSeq" id="WP_404748318.1">
    <property type="nucleotide sequence ID" value="NZ_JBJDQH010000017.1"/>
</dbReference>
<feature type="transmembrane region" description="Helical" evidence="8">
    <location>
        <begin position="175"/>
        <end position="198"/>
    </location>
</feature>
<sequence>MPPIPDTAAPGVSAATRPRLPFGLLRDLRHPAQIFEHLGPNWYASVMGTGIVANAAVTLPVHVTGLRPAATLVWVLAAALLAALTAAWAVHWRRHPTRARAHADHPVTAHFWGAPAMALMTVGAGTLTLGRHWIGLPTALAVDTVLWLSGTLLGLVTSVWIPYRAMTRHSVAPDGAFGGWLMPVVPPMVSAANGALLVPYAPAGQLRLTLVLACYAMFGISLFAALIITVQIWSRLVHHTSQPAALVPTVWIVLGPLGQSVTAANALGSVAPLALPRPYATGAEVFGLLYGLPAWGFAMMWLALAAALTRRTVRAGLPFSLTWWSFTFPVGTCVTGTSALAMRTGSAALQGASAALYVFLVVSWCTVAVRTVRGCARGGLFLPPPLTAST</sequence>
<evidence type="ECO:0000256" key="4">
    <source>
        <dbReference type="ARBA" id="ARBA00022475"/>
    </source>
</evidence>
<evidence type="ECO:0000313" key="9">
    <source>
        <dbReference type="EMBL" id="MFK4271295.1"/>
    </source>
</evidence>
<dbReference type="InterPro" id="IPR038665">
    <property type="entry name" value="Voltage-dep_anion_channel_sf"/>
</dbReference>
<dbReference type="CDD" id="cd09320">
    <property type="entry name" value="TDT_like_2"/>
    <property type="match status" value="1"/>
</dbReference>
<keyword evidence="10" id="KW-1185">Reference proteome</keyword>
<keyword evidence="5 8" id="KW-0812">Transmembrane</keyword>
<evidence type="ECO:0000256" key="5">
    <source>
        <dbReference type="ARBA" id="ARBA00022692"/>
    </source>
</evidence>
<evidence type="ECO:0000313" key="10">
    <source>
        <dbReference type="Proteomes" id="UP001620295"/>
    </source>
</evidence>